<comment type="similarity">
    <text evidence="4">Belongs to the calycin superfamily. Triabin family.</text>
</comment>
<dbReference type="GO" id="GO:0030682">
    <property type="term" value="P:symbiont-mediated perturbation of host defenses"/>
    <property type="evidence" value="ECO:0007669"/>
    <property type="project" value="InterPro"/>
</dbReference>
<comment type="subcellular location">
    <subcellularLocation>
        <location evidence="1">Secreted</location>
    </subcellularLocation>
</comment>
<dbReference type="AlphaFoldDB" id="A0A9P0HMF3"/>
<feature type="transmembrane region" description="Helical" evidence="5">
    <location>
        <begin position="12"/>
        <end position="40"/>
    </location>
</feature>
<evidence type="ECO:0008006" key="8">
    <source>
        <dbReference type="Google" id="ProtNLM"/>
    </source>
</evidence>
<evidence type="ECO:0000313" key="7">
    <source>
        <dbReference type="Proteomes" id="UP001152798"/>
    </source>
</evidence>
<dbReference type="Gene3D" id="2.40.128.20">
    <property type="match status" value="1"/>
</dbReference>
<proteinExistence type="inferred from homology"/>
<dbReference type="Proteomes" id="UP001152798">
    <property type="component" value="Chromosome 6"/>
</dbReference>
<protein>
    <recommendedName>
        <fullName evidence="8">Lipocalin/cytosolic fatty-acid binding domain-containing protein</fullName>
    </recommendedName>
</protein>
<evidence type="ECO:0000256" key="2">
    <source>
        <dbReference type="ARBA" id="ARBA00022525"/>
    </source>
</evidence>
<dbReference type="SUPFAM" id="SSF50814">
    <property type="entry name" value="Lipocalins"/>
    <property type="match status" value="1"/>
</dbReference>
<dbReference type="EMBL" id="OV725082">
    <property type="protein sequence ID" value="CAH1404643.1"/>
    <property type="molecule type" value="Genomic_DNA"/>
</dbReference>
<accession>A0A9P0HMF3</accession>
<evidence type="ECO:0000256" key="3">
    <source>
        <dbReference type="ARBA" id="ARBA00022729"/>
    </source>
</evidence>
<dbReference type="OrthoDB" id="565904at2759"/>
<keyword evidence="5" id="KW-0812">Transmembrane</keyword>
<name>A0A9P0HMF3_NEZVI</name>
<dbReference type="GO" id="GO:0005576">
    <property type="term" value="C:extracellular region"/>
    <property type="evidence" value="ECO:0007669"/>
    <property type="project" value="UniProtKB-SubCell"/>
</dbReference>
<evidence type="ECO:0000313" key="6">
    <source>
        <dbReference type="EMBL" id="CAH1404643.1"/>
    </source>
</evidence>
<dbReference type="InterPro" id="IPR012674">
    <property type="entry name" value="Calycin"/>
</dbReference>
<keyword evidence="7" id="KW-1185">Reference proteome</keyword>
<dbReference type="InterPro" id="IPR005657">
    <property type="entry name" value="Triabi/Procalin"/>
</dbReference>
<gene>
    <name evidence="6" type="ORF">NEZAVI_LOCUS13015</name>
</gene>
<evidence type="ECO:0000256" key="5">
    <source>
        <dbReference type="SAM" id="Phobius"/>
    </source>
</evidence>
<keyword evidence="3" id="KW-0732">Signal</keyword>
<sequence>MRATYRQLDYPNVVVSGIATVCINMSSRGIFLLLTSLVFVQASLNTPYFPIKFGNCNFPSISEQLIKDEFFNKKWYVWMSSGNYFFAMQSKCAGTDTRIVGNDTEFLHFQYENPLNSFVTLKGNAPGNYLRYKGLVFPVDYSTNRYNFTLALSIVETDYDNWAAIYFCKQLLGSKIELSWLLTTDWKKTPSEEQKNEMSEAVSRFDYTLDDYFLQDNSRCGIGEPHL</sequence>
<evidence type="ECO:0000256" key="4">
    <source>
        <dbReference type="ARBA" id="ARBA00034121"/>
    </source>
</evidence>
<organism evidence="6 7">
    <name type="scientific">Nezara viridula</name>
    <name type="common">Southern green stink bug</name>
    <name type="synonym">Cimex viridulus</name>
    <dbReference type="NCBI Taxonomy" id="85310"/>
    <lineage>
        <taxon>Eukaryota</taxon>
        <taxon>Metazoa</taxon>
        <taxon>Ecdysozoa</taxon>
        <taxon>Arthropoda</taxon>
        <taxon>Hexapoda</taxon>
        <taxon>Insecta</taxon>
        <taxon>Pterygota</taxon>
        <taxon>Neoptera</taxon>
        <taxon>Paraneoptera</taxon>
        <taxon>Hemiptera</taxon>
        <taxon>Heteroptera</taxon>
        <taxon>Panheteroptera</taxon>
        <taxon>Pentatomomorpha</taxon>
        <taxon>Pentatomoidea</taxon>
        <taxon>Pentatomidae</taxon>
        <taxon>Pentatominae</taxon>
        <taxon>Nezara</taxon>
    </lineage>
</organism>
<keyword evidence="2" id="KW-0964">Secreted</keyword>
<evidence type="ECO:0000256" key="1">
    <source>
        <dbReference type="ARBA" id="ARBA00004613"/>
    </source>
</evidence>
<dbReference type="Pfam" id="PF03973">
    <property type="entry name" value="Triabin"/>
    <property type="match status" value="1"/>
</dbReference>
<keyword evidence="5" id="KW-0472">Membrane</keyword>
<reference evidence="6" key="1">
    <citation type="submission" date="2022-01" db="EMBL/GenBank/DDBJ databases">
        <authorList>
            <person name="King R."/>
        </authorList>
    </citation>
    <scope>NUCLEOTIDE SEQUENCE</scope>
</reference>
<keyword evidence="5" id="KW-1133">Transmembrane helix</keyword>